<dbReference type="EMBL" id="CP097332">
    <property type="protein sequence ID" value="UQX87589.1"/>
    <property type="molecule type" value="Genomic_DNA"/>
</dbReference>
<sequence>MADTGEVGNPTGASRLLLRWRRWTRGIARRTVSSACLLFITPVCALLAAGCALTPGLLTSGGRVLLAAIALGWLAAFAHVRRQLQISDATTAVAVVYSCLLAPTIALTATSEQFAHLLATTTSAPVILAAAVLNVRLTAVLFGLACAMTVATQFALGANTSLYWSFTAIVLCWSLLATAVVVVLKSQLGAALARAQQLSLVDPLTGLTNRRGLVRRFPAFVARAVRAEGWIAILLADIDHFKQINDRLGHARGDEVLRSVAAAIARACRDEDLVVRMGGEELAVVAVIESRAEADRIGERLRASVERHEMPFPARVTVSIGVHVARPQLGTDRRKQLESMLDSADVQMYRAKAAGRNQVAVAS</sequence>
<feature type="transmembrane region" description="Helical" evidence="1">
    <location>
        <begin position="162"/>
        <end position="184"/>
    </location>
</feature>
<organism evidence="3 4">
    <name type="scientific">Jatrophihabitans telluris</name>
    <dbReference type="NCBI Taxonomy" id="2038343"/>
    <lineage>
        <taxon>Bacteria</taxon>
        <taxon>Bacillati</taxon>
        <taxon>Actinomycetota</taxon>
        <taxon>Actinomycetes</taxon>
        <taxon>Jatrophihabitantales</taxon>
        <taxon>Jatrophihabitantaceae</taxon>
        <taxon>Jatrophihabitans</taxon>
    </lineage>
</organism>
<evidence type="ECO:0000313" key="4">
    <source>
        <dbReference type="Proteomes" id="UP001056336"/>
    </source>
</evidence>
<dbReference type="PANTHER" id="PTHR45138:SF9">
    <property type="entry name" value="DIGUANYLATE CYCLASE DGCM-RELATED"/>
    <property type="match status" value="1"/>
</dbReference>
<dbReference type="InterPro" id="IPR043128">
    <property type="entry name" value="Rev_trsase/Diguanyl_cyclase"/>
</dbReference>
<proteinExistence type="predicted"/>
<dbReference type="NCBIfam" id="TIGR00254">
    <property type="entry name" value="GGDEF"/>
    <property type="match status" value="1"/>
</dbReference>
<dbReference type="PANTHER" id="PTHR45138">
    <property type="entry name" value="REGULATORY COMPONENTS OF SENSORY TRANSDUCTION SYSTEM"/>
    <property type="match status" value="1"/>
</dbReference>
<reference evidence="3" key="1">
    <citation type="journal article" date="2018" name="Int. J. Syst. Evol. Microbiol.">
        <title>Jatrophihabitans telluris sp. nov., isolated from sediment soil of lava forest wetlands and the emended description of the genus Jatrophihabitans.</title>
        <authorList>
            <person name="Lee K.C."/>
            <person name="Suh M.K."/>
            <person name="Eom M.K."/>
            <person name="Kim K.K."/>
            <person name="Kim J.S."/>
            <person name="Kim D.S."/>
            <person name="Ko S.H."/>
            <person name="Shin Y.K."/>
            <person name="Lee J.S."/>
        </authorList>
    </citation>
    <scope>NUCLEOTIDE SEQUENCE</scope>
    <source>
        <strain evidence="3">N237</strain>
    </source>
</reference>
<evidence type="ECO:0000313" key="3">
    <source>
        <dbReference type="EMBL" id="UQX87589.1"/>
    </source>
</evidence>
<gene>
    <name evidence="3" type="ORF">M6D93_14945</name>
</gene>
<feature type="transmembrane region" description="Helical" evidence="1">
    <location>
        <begin position="92"/>
        <end position="109"/>
    </location>
</feature>
<feature type="transmembrane region" description="Helical" evidence="1">
    <location>
        <begin position="64"/>
        <end position="80"/>
    </location>
</feature>
<evidence type="ECO:0000256" key="1">
    <source>
        <dbReference type="SAM" id="Phobius"/>
    </source>
</evidence>
<evidence type="ECO:0000259" key="2">
    <source>
        <dbReference type="PROSITE" id="PS50887"/>
    </source>
</evidence>
<dbReference type="PROSITE" id="PS50887">
    <property type="entry name" value="GGDEF"/>
    <property type="match status" value="1"/>
</dbReference>
<keyword evidence="4" id="KW-1185">Reference proteome</keyword>
<feature type="domain" description="GGDEF" evidence="2">
    <location>
        <begin position="229"/>
        <end position="363"/>
    </location>
</feature>
<dbReference type="InterPro" id="IPR029787">
    <property type="entry name" value="Nucleotide_cyclase"/>
</dbReference>
<dbReference type="SUPFAM" id="SSF55073">
    <property type="entry name" value="Nucleotide cyclase"/>
    <property type="match status" value="1"/>
</dbReference>
<dbReference type="InterPro" id="IPR050469">
    <property type="entry name" value="Diguanylate_Cyclase"/>
</dbReference>
<dbReference type="Gene3D" id="3.30.70.270">
    <property type="match status" value="1"/>
</dbReference>
<dbReference type="RefSeq" id="WP_249770257.1">
    <property type="nucleotide sequence ID" value="NZ_CP097332.1"/>
</dbReference>
<keyword evidence="1" id="KW-0812">Transmembrane</keyword>
<dbReference type="Proteomes" id="UP001056336">
    <property type="component" value="Chromosome"/>
</dbReference>
<name>A0ABY4QVE1_9ACTN</name>
<keyword evidence="1" id="KW-1133">Transmembrane helix</keyword>
<dbReference type="Pfam" id="PF00990">
    <property type="entry name" value="GGDEF"/>
    <property type="match status" value="1"/>
</dbReference>
<keyword evidence="1" id="KW-0472">Membrane</keyword>
<feature type="transmembrane region" description="Helical" evidence="1">
    <location>
        <begin position="115"/>
        <end position="133"/>
    </location>
</feature>
<dbReference type="InterPro" id="IPR000160">
    <property type="entry name" value="GGDEF_dom"/>
</dbReference>
<feature type="transmembrane region" description="Helical" evidence="1">
    <location>
        <begin position="35"/>
        <end position="58"/>
    </location>
</feature>
<protein>
    <submittedName>
        <fullName evidence="3">GGDEF domain-containing protein</fullName>
    </submittedName>
</protein>
<reference evidence="3" key="2">
    <citation type="submission" date="2022-05" db="EMBL/GenBank/DDBJ databases">
        <authorList>
            <person name="Kim J.-S."/>
            <person name="Lee K."/>
            <person name="Suh M."/>
            <person name="Eom M."/>
            <person name="Kim J.-S."/>
            <person name="Kim D.-S."/>
            <person name="Ko S.-H."/>
            <person name="Shin Y."/>
            <person name="Lee J.-S."/>
        </authorList>
    </citation>
    <scope>NUCLEOTIDE SEQUENCE</scope>
    <source>
        <strain evidence="3">N237</strain>
    </source>
</reference>
<dbReference type="CDD" id="cd01949">
    <property type="entry name" value="GGDEF"/>
    <property type="match status" value="1"/>
</dbReference>
<accession>A0ABY4QVE1</accession>
<feature type="transmembrane region" description="Helical" evidence="1">
    <location>
        <begin position="140"/>
        <end position="156"/>
    </location>
</feature>
<dbReference type="SMART" id="SM00267">
    <property type="entry name" value="GGDEF"/>
    <property type="match status" value="1"/>
</dbReference>